<dbReference type="Proteomes" id="UP001266305">
    <property type="component" value="Unassembled WGS sequence"/>
</dbReference>
<sequence length="209" mass="23609">MSPTKAVYNARHWNHPDSEELPGPPVVKPRSVTVRLSSKEPNQKDDGVFKAPAPPSKVIKTVTIPTQPYQDIVTALKCRREDKEHVKHFNDVVEFGENQEFTDDIEYLLSGLKSTQPLNTHCLSVISLATKYAMPSFLMHLRAHGMVAMILKTLDDSQHHQNLSLCTAALMYILSRDRLNMDLDRASLDLMIRLLELEQLGCFVSQATE</sequence>
<dbReference type="Gene3D" id="1.25.10.10">
    <property type="entry name" value="Leucine-rich Repeat Variant"/>
    <property type="match status" value="1"/>
</dbReference>
<evidence type="ECO:0000313" key="4">
    <source>
        <dbReference type="EMBL" id="KAK2098246.1"/>
    </source>
</evidence>
<comment type="caution">
    <text evidence="4">The sequence shown here is derived from an EMBL/GenBank/DDBJ whole genome shotgun (WGS) entry which is preliminary data.</text>
</comment>
<evidence type="ECO:0000259" key="3">
    <source>
        <dbReference type="PROSITE" id="PS51271"/>
    </source>
</evidence>
<protein>
    <recommendedName>
        <fullName evidence="3">WAPL domain-containing protein</fullName>
    </recommendedName>
</protein>
<dbReference type="Pfam" id="PF07814">
    <property type="entry name" value="WAPL"/>
    <property type="match status" value="1"/>
</dbReference>
<accession>A0ABQ9UME3</accession>
<evidence type="ECO:0000313" key="5">
    <source>
        <dbReference type="Proteomes" id="UP001266305"/>
    </source>
</evidence>
<keyword evidence="5" id="KW-1185">Reference proteome</keyword>
<feature type="region of interest" description="Disordered" evidence="2">
    <location>
        <begin position="1"/>
        <end position="29"/>
    </location>
</feature>
<organism evidence="4 5">
    <name type="scientific">Saguinus oedipus</name>
    <name type="common">Cotton-top tamarin</name>
    <name type="synonym">Oedipomidas oedipus</name>
    <dbReference type="NCBI Taxonomy" id="9490"/>
    <lineage>
        <taxon>Eukaryota</taxon>
        <taxon>Metazoa</taxon>
        <taxon>Chordata</taxon>
        <taxon>Craniata</taxon>
        <taxon>Vertebrata</taxon>
        <taxon>Euteleostomi</taxon>
        <taxon>Mammalia</taxon>
        <taxon>Eutheria</taxon>
        <taxon>Euarchontoglires</taxon>
        <taxon>Primates</taxon>
        <taxon>Haplorrhini</taxon>
        <taxon>Platyrrhini</taxon>
        <taxon>Cebidae</taxon>
        <taxon>Callitrichinae</taxon>
        <taxon>Saguinus</taxon>
    </lineage>
</organism>
<dbReference type="PANTHER" id="PTHR22100:SF13">
    <property type="entry name" value="WINGS APART-LIKE PROTEIN HOMOLOG"/>
    <property type="match status" value="1"/>
</dbReference>
<feature type="domain" description="WAPL" evidence="3">
    <location>
        <begin position="73"/>
        <end position="209"/>
    </location>
</feature>
<proteinExistence type="inferred from homology"/>
<dbReference type="InterPro" id="IPR012502">
    <property type="entry name" value="WAPL_dom"/>
</dbReference>
<gene>
    <name evidence="4" type="ORF">P7K49_023697</name>
</gene>
<reference evidence="4 5" key="1">
    <citation type="submission" date="2023-05" db="EMBL/GenBank/DDBJ databases">
        <title>B98-5 Cell Line De Novo Hybrid Assembly: An Optical Mapping Approach.</title>
        <authorList>
            <person name="Kananen K."/>
            <person name="Auerbach J.A."/>
            <person name="Kautto E."/>
            <person name="Blachly J.S."/>
        </authorList>
    </citation>
    <scope>NUCLEOTIDE SEQUENCE [LARGE SCALE GENOMIC DNA]</scope>
    <source>
        <strain evidence="4">B95-8</strain>
        <tissue evidence="4">Cell line</tissue>
    </source>
</reference>
<dbReference type="InterPro" id="IPR039874">
    <property type="entry name" value="WAPL"/>
</dbReference>
<comment type="similarity">
    <text evidence="1">Belongs to the WAPL family.</text>
</comment>
<name>A0ABQ9UME3_SAGOE</name>
<dbReference type="PANTHER" id="PTHR22100">
    <property type="entry name" value="WINGS APART-LIKE PROTEIN HOMOLOG"/>
    <property type="match status" value="1"/>
</dbReference>
<dbReference type="InterPro" id="IPR011989">
    <property type="entry name" value="ARM-like"/>
</dbReference>
<dbReference type="InterPro" id="IPR022771">
    <property type="entry name" value="WAPL_C"/>
</dbReference>
<dbReference type="PROSITE" id="PS51271">
    <property type="entry name" value="WAPL"/>
    <property type="match status" value="1"/>
</dbReference>
<evidence type="ECO:0000256" key="2">
    <source>
        <dbReference type="SAM" id="MobiDB-lite"/>
    </source>
</evidence>
<evidence type="ECO:0000256" key="1">
    <source>
        <dbReference type="ARBA" id="ARBA00006854"/>
    </source>
</evidence>
<dbReference type="EMBL" id="JASSZA010000011">
    <property type="protein sequence ID" value="KAK2098246.1"/>
    <property type="molecule type" value="Genomic_DNA"/>
</dbReference>